<dbReference type="AlphaFoldDB" id="A0A4Y9YMZ6"/>
<sequence>MLGEAGAHQEEAATETGETTIVETTPATEKTAEETATDEMTGGRTTETGETTTANATAGVPLLPRHESGTAIGTASVREKGMPNQWIVHTNETAGQTTATML</sequence>
<proteinExistence type="predicted"/>
<feature type="compositionally biased region" description="Low complexity" evidence="1">
    <location>
        <begin position="14"/>
        <end position="29"/>
    </location>
</feature>
<evidence type="ECO:0000313" key="3">
    <source>
        <dbReference type="Proteomes" id="UP000298390"/>
    </source>
</evidence>
<evidence type="ECO:0000313" key="2">
    <source>
        <dbReference type="EMBL" id="TFY63765.1"/>
    </source>
</evidence>
<evidence type="ECO:0000256" key="1">
    <source>
        <dbReference type="SAM" id="MobiDB-lite"/>
    </source>
</evidence>
<name>A0A4Y9YMZ6_9APHY</name>
<accession>A0A4Y9YMZ6</accession>
<comment type="caution">
    <text evidence="2">The sequence shown here is derived from an EMBL/GenBank/DDBJ whole genome shotgun (WGS) entry which is preliminary data.</text>
</comment>
<dbReference type="Proteomes" id="UP000298390">
    <property type="component" value="Unassembled WGS sequence"/>
</dbReference>
<feature type="region of interest" description="Disordered" evidence="1">
    <location>
        <begin position="1"/>
        <end position="78"/>
    </location>
</feature>
<feature type="compositionally biased region" description="Low complexity" evidence="1">
    <location>
        <begin position="38"/>
        <end position="59"/>
    </location>
</feature>
<feature type="compositionally biased region" description="Polar residues" evidence="1">
    <location>
        <begin position="87"/>
        <end position="102"/>
    </location>
</feature>
<dbReference type="EMBL" id="SEKV01000120">
    <property type="protein sequence ID" value="TFY63765.1"/>
    <property type="molecule type" value="Genomic_DNA"/>
</dbReference>
<organism evidence="2 3">
    <name type="scientific">Rhodofomes roseus</name>
    <dbReference type="NCBI Taxonomy" id="34475"/>
    <lineage>
        <taxon>Eukaryota</taxon>
        <taxon>Fungi</taxon>
        <taxon>Dikarya</taxon>
        <taxon>Basidiomycota</taxon>
        <taxon>Agaricomycotina</taxon>
        <taxon>Agaricomycetes</taxon>
        <taxon>Polyporales</taxon>
        <taxon>Rhodofomes</taxon>
    </lineage>
</organism>
<feature type="region of interest" description="Disordered" evidence="1">
    <location>
        <begin position="83"/>
        <end position="102"/>
    </location>
</feature>
<reference evidence="2 3" key="1">
    <citation type="submission" date="2019-01" db="EMBL/GenBank/DDBJ databases">
        <title>Genome sequencing of the rare red list fungi Fomitopsis rosea.</title>
        <authorList>
            <person name="Buettner E."/>
            <person name="Kellner H."/>
        </authorList>
    </citation>
    <scope>NUCLEOTIDE SEQUENCE [LARGE SCALE GENOMIC DNA]</scope>
    <source>
        <strain evidence="2 3">DSM 105464</strain>
    </source>
</reference>
<gene>
    <name evidence="2" type="ORF">EVJ58_g3053</name>
</gene>
<protein>
    <submittedName>
        <fullName evidence="2">Uncharacterized protein</fullName>
    </submittedName>
</protein>